<comment type="caution">
    <text evidence="2">The sequence shown here is derived from an EMBL/GenBank/DDBJ whole genome shotgun (WGS) entry which is preliminary data.</text>
</comment>
<accession>A0A7Y7B4H9</accession>
<sequence>MKTYAPEDLRSELAYIAYHFHWPHDQLLDMDHIERRSWISQITLINRRLAEGT</sequence>
<dbReference type="AlphaFoldDB" id="A0A7Y7B4H9"/>
<evidence type="ECO:0000259" key="1">
    <source>
        <dbReference type="Pfam" id="PF20546"/>
    </source>
</evidence>
<dbReference type="Pfam" id="PF20546">
    <property type="entry name" value="DUF6760"/>
    <property type="match status" value="1"/>
</dbReference>
<name>A0A7Y7B4H9_STRMO</name>
<dbReference type="Proteomes" id="UP000587462">
    <property type="component" value="Unassembled WGS sequence"/>
</dbReference>
<evidence type="ECO:0000313" key="3">
    <source>
        <dbReference type="Proteomes" id="UP000587462"/>
    </source>
</evidence>
<reference evidence="2 3" key="1">
    <citation type="submission" date="2020-04" db="EMBL/GenBank/DDBJ databases">
        <title>Draft Genome Sequence of Streptomyces morookaense DSM 40503, an 8-azaguanine-producing strain.</title>
        <authorList>
            <person name="Qi J."/>
            <person name="Gao J.-M."/>
        </authorList>
    </citation>
    <scope>NUCLEOTIDE SEQUENCE [LARGE SCALE GENOMIC DNA]</scope>
    <source>
        <strain evidence="2 3">DSM 40503</strain>
    </source>
</reference>
<dbReference type="InterPro" id="IPR046648">
    <property type="entry name" value="DUF6760"/>
</dbReference>
<protein>
    <recommendedName>
        <fullName evidence="1">DUF6760 domain-containing protein</fullName>
    </recommendedName>
</protein>
<gene>
    <name evidence="2" type="ORF">HG542_14590</name>
</gene>
<feature type="domain" description="DUF6760" evidence="1">
    <location>
        <begin position="3"/>
        <end position="53"/>
    </location>
</feature>
<dbReference type="EMBL" id="JABBXF010000030">
    <property type="protein sequence ID" value="NVK78890.1"/>
    <property type="molecule type" value="Genomic_DNA"/>
</dbReference>
<organism evidence="2 3">
    <name type="scientific">Streptomyces morookaense</name>
    <name type="common">Streptoverticillium morookaense</name>
    <dbReference type="NCBI Taxonomy" id="1970"/>
    <lineage>
        <taxon>Bacteria</taxon>
        <taxon>Bacillati</taxon>
        <taxon>Actinomycetota</taxon>
        <taxon>Actinomycetes</taxon>
        <taxon>Kitasatosporales</taxon>
        <taxon>Streptomycetaceae</taxon>
        <taxon>Streptomyces</taxon>
    </lineage>
</organism>
<proteinExistence type="predicted"/>
<dbReference type="RefSeq" id="WP_171081432.1">
    <property type="nucleotide sequence ID" value="NZ_BNBU01000006.1"/>
</dbReference>
<keyword evidence="3" id="KW-1185">Reference proteome</keyword>
<evidence type="ECO:0000313" key="2">
    <source>
        <dbReference type="EMBL" id="NVK78890.1"/>
    </source>
</evidence>